<reference evidence="2 3" key="1">
    <citation type="journal article" date="2019" name="Int. J. Syst. Evol. Microbiol.">
        <title>The Global Catalogue of Microorganisms (GCM) 10K type strain sequencing project: providing services to taxonomists for standard genome sequencing and annotation.</title>
        <authorList>
            <consortium name="The Broad Institute Genomics Platform"/>
            <consortium name="The Broad Institute Genome Sequencing Center for Infectious Disease"/>
            <person name="Wu L."/>
            <person name="Ma J."/>
        </authorList>
    </citation>
    <scope>NUCLEOTIDE SEQUENCE [LARGE SCALE GENOMIC DNA]</scope>
    <source>
        <strain evidence="2 3">JCM 15115</strain>
    </source>
</reference>
<keyword evidence="1" id="KW-0812">Transmembrane</keyword>
<keyword evidence="1" id="KW-1133">Transmembrane helix</keyword>
<comment type="caution">
    <text evidence="2">The sequence shown here is derived from an EMBL/GenBank/DDBJ whole genome shotgun (WGS) entry which is preliminary data.</text>
</comment>
<gene>
    <name evidence="2" type="ORF">GCM10008943_12670</name>
</gene>
<dbReference type="Proteomes" id="UP001424441">
    <property type="component" value="Unassembled WGS sequence"/>
</dbReference>
<proteinExistence type="predicted"/>
<evidence type="ECO:0008006" key="4">
    <source>
        <dbReference type="Google" id="ProtNLM"/>
    </source>
</evidence>
<name>A0ABN1FVY7_9HYPH</name>
<sequence length="187" mass="20824">MMTGKPDGFAYLDISADGFWRSFYAILVSLPPLLAGWVAYAAELTGGGREETAMRLSIVIKAAIVDITAWILPIFLLGLVVSKIGIAKRFAPYVIASNWGTALLAWAFAPISLWQLFMQQRSDTLTFVSLGFMIVIIMMSYRLTRVALQKPTGFALPFYIAMFMLSFFITLALQELFGINYDFNAGY</sequence>
<evidence type="ECO:0000313" key="3">
    <source>
        <dbReference type="Proteomes" id="UP001424441"/>
    </source>
</evidence>
<feature type="transmembrane region" description="Helical" evidence="1">
    <location>
        <begin position="93"/>
        <end position="118"/>
    </location>
</feature>
<feature type="transmembrane region" description="Helical" evidence="1">
    <location>
        <begin position="124"/>
        <end position="141"/>
    </location>
</feature>
<feature type="transmembrane region" description="Helical" evidence="1">
    <location>
        <begin position="153"/>
        <end position="173"/>
    </location>
</feature>
<protein>
    <recommendedName>
        <fullName evidence="4">Transporter</fullName>
    </recommendedName>
</protein>
<accession>A0ABN1FVY7</accession>
<feature type="transmembrane region" description="Helical" evidence="1">
    <location>
        <begin position="21"/>
        <end position="42"/>
    </location>
</feature>
<evidence type="ECO:0000313" key="2">
    <source>
        <dbReference type="EMBL" id="GAA0598939.1"/>
    </source>
</evidence>
<organism evidence="2 3">
    <name type="scientific">Paenochrobactrum glaciei</name>
    <dbReference type="NCBI Taxonomy" id="486407"/>
    <lineage>
        <taxon>Bacteria</taxon>
        <taxon>Pseudomonadati</taxon>
        <taxon>Pseudomonadota</taxon>
        <taxon>Alphaproteobacteria</taxon>
        <taxon>Hyphomicrobiales</taxon>
        <taxon>Brucellaceae</taxon>
        <taxon>Paenochrobactrum</taxon>
    </lineage>
</organism>
<feature type="transmembrane region" description="Helical" evidence="1">
    <location>
        <begin position="62"/>
        <end position="81"/>
    </location>
</feature>
<dbReference type="EMBL" id="BAAADE010000002">
    <property type="protein sequence ID" value="GAA0598939.1"/>
    <property type="molecule type" value="Genomic_DNA"/>
</dbReference>
<keyword evidence="3" id="KW-1185">Reference proteome</keyword>
<evidence type="ECO:0000256" key="1">
    <source>
        <dbReference type="SAM" id="Phobius"/>
    </source>
</evidence>
<keyword evidence="1" id="KW-0472">Membrane</keyword>